<dbReference type="Gene3D" id="3.30.160.60">
    <property type="entry name" value="Classic Zinc Finger"/>
    <property type="match status" value="3"/>
</dbReference>
<dbReference type="Gene3D" id="3.40.1800.20">
    <property type="match status" value="1"/>
</dbReference>
<keyword evidence="13" id="KW-1185">Reference proteome</keyword>
<evidence type="ECO:0000313" key="13">
    <source>
        <dbReference type="Proteomes" id="UP001307889"/>
    </source>
</evidence>
<dbReference type="Pfam" id="PF07776">
    <property type="entry name" value="zf-AD"/>
    <property type="match status" value="1"/>
</dbReference>
<feature type="region of interest" description="Disordered" evidence="9">
    <location>
        <begin position="437"/>
        <end position="458"/>
    </location>
</feature>
<feature type="domain" description="ZAD" evidence="11">
    <location>
        <begin position="11"/>
        <end position="86"/>
    </location>
</feature>
<dbReference type="InterPro" id="IPR013087">
    <property type="entry name" value="Znf_C2H2_type"/>
</dbReference>
<evidence type="ECO:0000256" key="3">
    <source>
        <dbReference type="ARBA" id="ARBA00022737"/>
    </source>
</evidence>
<accession>A0ABN7B2Q8</accession>
<organism evidence="12 13">
    <name type="scientific">Nesidiocoris tenuis</name>
    <dbReference type="NCBI Taxonomy" id="355587"/>
    <lineage>
        <taxon>Eukaryota</taxon>
        <taxon>Metazoa</taxon>
        <taxon>Ecdysozoa</taxon>
        <taxon>Arthropoda</taxon>
        <taxon>Hexapoda</taxon>
        <taxon>Insecta</taxon>
        <taxon>Pterygota</taxon>
        <taxon>Neoptera</taxon>
        <taxon>Paraneoptera</taxon>
        <taxon>Hemiptera</taxon>
        <taxon>Heteroptera</taxon>
        <taxon>Panheteroptera</taxon>
        <taxon>Cimicomorpha</taxon>
        <taxon>Miridae</taxon>
        <taxon>Dicyphina</taxon>
        <taxon>Nesidiocoris</taxon>
    </lineage>
</organism>
<evidence type="ECO:0000256" key="4">
    <source>
        <dbReference type="ARBA" id="ARBA00022771"/>
    </source>
</evidence>
<feature type="domain" description="C2H2-type" evidence="10">
    <location>
        <begin position="316"/>
        <end position="343"/>
    </location>
</feature>
<dbReference type="PROSITE" id="PS50157">
    <property type="entry name" value="ZINC_FINGER_C2H2_2"/>
    <property type="match status" value="3"/>
</dbReference>
<dbReference type="PROSITE" id="PS51915">
    <property type="entry name" value="ZAD"/>
    <property type="match status" value="1"/>
</dbReference>
<keyword evidence="5 8" id="KW-0862">Zinc</keyword>
<evidence type="ECO:0000256" key="7">
    <source>
        <dbReference type="PROSITE-ProRule" id="PRU00042"/>
    </source>
</evidence>
<dbReference type="InterPro" id="IPR036236">
    <property type="entry name" value="Znf_C2H2_sf"/>
</dbReference>
<dbReference type="InterPro" id="IPR012934">
    <property type="entry name" value="Znf_AD"/>
</dbReference>
<feature type="binding site" evidence="8">
    <location>
        <position position="62"/>
    </location>
    <ligand>
        <name>Zn(2+)</name>
        <dbReference type="ChEBI" id="CHEBI:29105"/>
    </ligand>
</feature>
<feature type="binding site" evidence="8">
    <location>
        <position position="13"/>
    </location>
    <ligand>
        <name>Zn(2+)</name>
        <dbReference type="ChEBI" id="CHEBI:29105"/>
    </ligand>
</feature>
<keyword evidence="3" id="KW-0677">Repeat</keyword>
<dbReference type="PANTHER" id="PTHR16515:SF66">
    <property type="entry name" value="C2H2-TYPE DOMAIN-CONTAINING PROTEIN"/>
    <property type="match status" value="1"/>
</dbReference>
<evidence type="ECO:0000259" key="11">
    <source>
        <dbReference type="PROSITE" id="PS51915"/>
    </source>
</evidence>
<keyword evidence="2 8" id="KW-0479">Metal-binding</keyword>
<dbReference type="SMART" id="SM00355">
    <property type="entry name" value="ZnF_C2H2"/>
    <property type="match status" value="4"/>
</dbReference>
<feature type="domain" description="C2H2-type" evidence="10">
    <location>
        <begin position="344"/>
        <end position="371"/>
    </location>
</feature>
<evidence type="ECO:0000256" key="9">
    <source>
        <dbReference type="SAM" id="MobiDB-lite"/>
    </source>
</evidence>
<evidence type="ECO:0000256" key="1">
    <source>
        <dbReference type="ARBA" id="ARBA00004123"/>
    </source>
</evidence>
<feature type="binding site" evidence="8">
    <location>
        <position position="59"/>
    </location>
    <ligand>
        <name>Zn(2+)</name>
        <dbReference type="ChEBI" id="CHEBI:29105"/>
    </ligand>
</feature>
<dbReference type="EMBL" id="AP028917">
    <property type="protein sequence ID" value="BES98543.1"/>
    <property type="molecule type" value="Genomic_DNA"/>
</dbReference>
<dbReference type="Proteomes" id="UP001307889">
    <property type="component" value="Chromosome 9"/>
</dbReference>
<proteinExistence type="predicted"/>
<keyword evidence="6" id="KW-0539">Nucleus</keyword>
<evidence type="ECO:0000256" key="2">
    <source>
        <dbReference type="ARBA" id="ARBA00022723"/>
    </source>
</evidence>
<evidence type="ECO:0000256" key="8">
    <source>
        <dbReference type="PROSITE-ProRule" id="PRU01263"/>
    </source>
</evidence>
<feature type="domain" description="C2H2-type" evidence="10">
    <location>
        <begin position="288"/>
        <end position="315"/>
    </location>
</feature>
<dbReference type="GO" id="GO:0008270">
    <property type="term" value="F:zinc ion binding"/>
    <property type="evidence" value="ECO:0007669"/>
    <property type="project" value="UniProtKB-KW"/>
</dbReference>
<name>A0ABN7B2Q8_9HEMI</name>
<dbReference type="SMART" id="SM00868">
    <property type="entry name" value="zf-AD"/>
    <property type="match status" value="1"/>
</dbReference>
<dbReference type="Pfam" id="PF00096">
    <property type="entry name" value="zf-C2H2"/>
    <property type="match status" value="1"/>
</dbReference>
<protein>
    <submittedName>
        <fullName evidence="12">Zinc-finger associated domain (Zf-AD)</fullName>
    </submittedName>
</protein>
<evidence type="ECO:0000256" key="5">
    <source>
        <dbReference type="ARBA" id="ARBA00022833"/>
    </source>
</evidence>
<dbReference type="SUPFAM" id="SSF57716">
    <property type="entry name" value="Glucocorticoid receptor-like (DNA-binding domain)"/>
    <property type="match status" value="1"/>
</dbReference>
<dbReference type="PROSITE" id="PS00028">
    <property type="entry name" value="ZINC_FINGER_C2H2_1"/>
    <property type="match status" value="4"/>
</dbReference>
<feature type="binding site" evidence="8">
    <location>
        <position position="16"/>
    </location>
    <ligand>
        <name>Zn(2+)</name>
        <dbReference type="ChEBI" id="CHEBI:29105"/>
    </ligand>
</feature>
<comment type="subcellular location">
    <subcellularLocation>
        <location evidence="1">Nucleus</location>
    </subcellularLocation>
</comment>
<dbReference type="PANTHER" id="PTHR16515">
    <property type="entry name" value="PR DOMAIN ZINC FINGER PROTEIN"/>
    <property type="match status" value="1"/>
</dbReference>
<gene>
    <name evidence="12" type="ORF">NTJ_11358</name>
</gene>
<evidence type="ECO:0000256" key="6">
    <source>
        <dbReference type="ARBA" id="ARBA00023242"/>
    </source>
</evidence>
<sequence length="458" mass="51955">MTGYRRVNYYELCRLCTSNDGVKLPIFKDEGRARQLPSKIQVCLRLQVSESDSLPKYICSVCLDKLECCFEFRTNCASAEVMLQSYANALKNNVDFQREGMVYIKEEIKVVEEEDHEVRGDGNEEELARSEAPIPLQASEEEPHNPEHLSMPLDSFASLVEAATIQIIPDIHDPEVMAQENDHDVIDGSHHTITLPAGMSHHDVVLLQCDPKKDGQAETTPSMIGNMKGDDVEDERTTIHMEEFLKLKCGDINKNHNSGVEETYNVIFAHEPKDVGPSVTTSEDSKSFQCPICCKTFKRKEHVYQHKKLHTGERPFKCQHCVRTFSRKEHLVRHAHSHTGQKLFSCDVCGKSFSRKDNVSKHRKTHDAPAAQNNRTPCICEFCGIHFAIRPYYLMHKNKHKDGSCAHANKKQLMEEEEGAIAYEEALAKVDRSTDDFQQVTSSTSSPLLEKALKQHES</sequence>
<keyword evidence="4 7" id="KW-0863">Zinc-finger</keyword>
<evidence type="ECO:0000313" key="12">
    <source>
        <dbReference type="EMBL" id="BES98543.1"/>
    </source>
</evidence>
<dbReference type="SUPFAM" id="SSF57667">
    <property type="entry name" value="beta-beta-alpha zinc fingers"/>
    <property type="match status" value="2"/>
</dbReference>
<dbReference type="InterPro" id="IPR050331">
    <property type="entry name" value="Zinc_finger"/>
</dbReference>
<evidence type="ECO:0000259" key="10">
    <source>
        <dbReference type="PROSITE" id="PS50157"/>
    </source>
</evidence>
<feature type="compositionally biased region" description="Polar residues" evidence="9">
    <location>
        <begin position="437"/>
        <end position="447"/>
    </location>
</feature>
<reference evidence="12 13" key="1">
    <citation type="submission" date="2023-09" db="EMBL/GenBank/DDBJ databases">
        <title>Nesidiocoris tenuis whole genome shotgun sequence.</title>
        <authorList>
            <person name="Shibata T."/>
            <person name="Shimoda M."/>
            <person name="Kobayashi T."/>
            <person name="Uehara T."/>
        </authorList>
    </citation>
    <scope>NUCLEOTIDE SEQUENCE [LARGE SCALE GENOMIC DNA]</scope>
    <source>
        <strain evidence="12 13">Japan</strain>
    </source>
</reference>